<accession>A0AAW1RWR2</accession>
<feature type="region of interest" description="Disordered" evidence="1">
    <location>
        <begin position="1"/>
        <end position="68"/>
    </location>
</feature>
<dbReference type="AlphaFoldDB" id="A0AAW1RWR2"/>
<organism evidence="2 3">
    <name type="scientific">Apatococcus lobatus</name>
    <dbReference type="NCBI Taxonomy" id="904363"/>
    <lineage>
        <taxon>Eukaryota</taxon>
        <taxon>Viridiplantae</taxon>
        <taxon>Chlorophyta</taxon>
        <taxon>core chlorophytes</taxon>
        <taxon>Trebouxiophyceae</taxon>
        <taxon>Chlorellales</taxon>
        <taxon>Chlorellaceae</taxon>
        <taxon>Apatococcus</taxon>
    </lineage>
</organism>
<keyword evidence="3" id="KW-1185">Reference proteome</keyword>
<protein>
    <submittedName>
        <fullName evidence="2">Uncharacterized protein</fullName>
    </submittedName>
</protein>
<reference evidence="2 3" key="1">
    <citation type="journal article" date="2024" name="Nat. Commun.">
        <title>Phylogenomics reveals the evolutionary origins of lichenization in chlorophyte algae.</title>
        <authorList>
            <person name="Puginier C."/>
            <person name="Libourel C."/>
            <person name="Otte J."/>
            <person name="Skaloud P."/>
            <person name="Haon M."/>
            <person name="Grisel S."/>
            <person name="Petersen M."/>
            <person name="Berrin J.G."/>
            <person name="Delaux P.M."/>
            <person name="Dal Grande F."/>
            <person name="Keller J."/>
        </authorList>
    </citation>
    <scope>NUCLEOTIDE SEQUENCE [LARGE SCALE GENOMIC DNA]</scope>
    <source>
        <strain evidence="2 3">SAG 2145</strain>
    </source>
</reference>
<gene>
    <name evidence="2" type="ORF">WJX74_005684</name>
</gene>
<evidence type="ECO:0000256" key="1">
    <source>
        <dbReference type="SAM" id="MobiDB-lite"/>
    </source>
</evidence>
<name>A0AAW1RWR2_9CHLO</name>
<evidence type="ECO:0000313" key="3">
    <source>
        <dbReference type="Proteomes" id="UP001438707"/>
    </source>
</evidence>
<comment type="caution">
    <text evidence="2">The sequence shown here is derived from an EMBL/GenBank/DDBJ whole genome shotgun (WGS) entry which is preliminary data.</text>
</comment>
<sequence length="68" mass="7375">MAEEGGPERTASSPNSQLGERARETQSTTSKAACLVSPKREDGGPRPCGPRHLEVHRQEWADHVLQGP</sequence>
<proteinExistence type="predicted"/>
<feature type="compositionally biased region" description="Basic and acidic residues" evidence="1">
    <location>
        <begin position="51"/>
        <end position="62"/>
    </location>
</feature>
<dbReference type="EMBL" id="JALJOS010000006">
    <property type="protein sequence ID" value="KAK9837816.1"/>
    <property type="molecule type" value="Genomic_DNA"/>
</dbReference>
<evidence type="ECO:0000313" key="2">
    <source>
        <dbReference type="EMBL" id="KAK9837816.1"/>
    </source>
</evidence>
<dbReference type="Proteomes" id="UP001438707">
    <property type="component" value="Unassembled WGS sequence"/>
</dbReference>